<comment type="caution">
    <text evidence="2">The sequence shown here is derived from an EMBL/GenBank/DDBJ whole genome shotgun (WGS) entry which is preliminary data.</text>
</comment>
<reference evidence="2" key="1">
    <citation type="submission" date="2022-08" db="EMBL/GenBank/DDBJ databases">
        <title>Novel Bdellovibrio Species Isolated from Svalbard: Designation Bdellovibrio svalbardensis.</title>
        <authorList>
            <person name="Mitchell R.J."/>
            <person name="Choi S.Y."/>
        </authorList>
    </citation>
    <scope>NUCLEOTIDE SEQUENCE</scope>
    <source>
        <strain evidence="2">PAP01</strain>
    </source>
</reference>
<feature type="signal peptide" evidence="1">
    <location>
        <begin position="1"/>
        <end position="25"/>
    </location>
</feature>
<dbReference type="PROSITE" id="PS51257">
    <property type="entry name" value="PROKAR_LIPOPROTEIN"/>
    <property type="match status" value="1"/>
</dbReference>
<gene>
    <name evidence="2" type="ORF">NWE73_03465</name>
</gene>
<organism evidence="2 3">
    <name type="scientific">Bdellovibrio svalbardensis</name>
    <dbReference type="NCBI Taxonomy" id="2972972"/>
    <lineage>
        <taxon>Bacteria</taxon>
        <taxon>Pseudomonadati</taxon>
        <taxon>Bdellovibrionota</taxon>
        <taxon>Bdellovibrionia</taxon>
        <taxon>Bdellovibrionales</taxon>
        <taxon>Pseudobdellovibrionaceae</taxon>
        <taxon>Bdellovibrio</taxon>
    </lineage>
</organism>
<evidence type="ECO:0000313" key="3">
    <source>
        <dbReference type="Proteomes" id="UP001152321"/>
    </source>
</evidence>
<keyword evidence="3" id="KW-1185">Reference proteome</keyword>
<accession>A0ABT6DF00</accession>
<evidence type="ECO:0000313" key="2">
    <source>
        <dbReference type="EMBL" id="MDG0815406.1"/>
    </source>
</evidence>
<feature type="chain" id="PRO_5045958258" evidence="1">
    <location>
        <begin position="26"/>
        <end position="444"/>
    </location>
</feature>
<keyword evidence="1" id="KW-0732">Signal</keyword>
<dbReference type="Proteomes" id="UP001152321">
    <property type="component" value="Unassembled WGS sequence"/>
</dbReference>
<dbReference type="EMBL" id="JANRMI010000001">
    <property type="protein sequence ID" value="MDG0815406.1"/>
    <property type="molecule type" value="Genomic_DNA"/>
</dbReference>
<name>A0ABT6DF00_9BACT</name>
<evidence type="ECO:0000256" key="1">
    <source>
        <dbReference type="SAM" id="SignalP"/>
    </source>
</evidence>
<proteinExistence type="predicted"/>
<sequence>MKRVFSRITAAIFIASGFLAMTVLGGCSSNPDSADVSGDVKVLAPMNDASSSTSYSLKLIELSGLSNLQEVSGRFVRFFFSPRIINSHLNGVAPKGKFIRSTDGHYVPANDMSQQMVVIYAHMQQLAQLDKDLGAGDVNKWPRDVGIGVRVRGGMSNNAFYDGKTDSMLLVPYTQENLPIAINGGILAHEHFHSLFYKIVLNGFSKDASAHDRKLFLKESGIEDNEQRIPVGRLESRFDTSTNNEEANATVHKYYHSALLRGINEGLADFWGWMYTGNPDFIAASLPSEKVARSLKALDARAVNALPSELAVKRSVGIYLSYDEENVDQYLTGYAYTLGTQFSRMLKRFSDISAESRGLNDKDSRKAVAKLIVQVLPLMRADLDKTSDGSYYNSAKFLETMVSVMPEMNEQECQYLAEVLKNSTAATDPKKTCKQDGSWKLVAE</sequence>
<protein>
    <submittedName>
        <fullName evidence="2">Uncharacterized protein</fullName>
    </submittedName>
</protein>
<dbReference type="RefSeq" id="WP_277576881.1">
    <property type="nucleotide sequence ID" value="NZ_JANRMI010000001.1"/>
</dbReference>